<dbReference type="Proteomes" id="UP001377567">
    <property type="component" value="Unassembled WGS sequence"/>
</dbReference>
<dbReference type="EMBL" id="BTGD01000003">
    <property type="protein sequence ID" value="GMM54596.1"/>
    <property type="molecule type" value="Genomic_DNA"/>
</dbReference>
<dbReference type="AlphaFoldDB" id="A0AAV5RVC5"/>
<feature type="transmembrane region" description="Helical" evidence="2">
    <location>
        <begin position="125"/>
        <end position="143"/>
    </location>
</feature>
<accession>A0AAV5RVC5</accession>
<evidence type="ECO:0000256" key="2">
    <source>
        <dbReference type="SAM" id="Phobius"/>
    </source>
</evidence>
<comment type="caution">
    <text evidence="3">The sequence shown here is derived from an EMBL/GenBank/DDBJ whole genome shotgun (WGS) entry which is preliminary data.</text>
</comment>
<evidence type="ECO:0000313" key="4">
    <source>
        <dbReference type="Proteomes" id="UP001377567"/>
    </source>
</evidence>
<keyword evidence="2" id="KW-0472">Membrane</keyword>
<organism evidence="3 4">
    <name type="scientific">Maudiozyma humilis</name>
    <name type="common">Sour dough yeast</name>
    <name type="synonym">Kazachstania humilis</name>
    <dbReference type="NCBI Taxonomy" id="51915"/>
    <lineage>
        <taxon>Eukaryota</taxon>
        <taxon>Fungi</taxon>
        <taxon>Dikarya</taxon>
        <taxon>Ascomycota</taxon>
        <taxon>Saccharomycotina</taxon>
        <taxon>Saccharomycetes</taxon>
        <taxon>Saccharomycetales</taxon>
        <taxon>Saccharomycetaceae</taxon>
        <taxon>Maudiozyma</taxon>
    </lineage>
</organism>
<keyword evidence="4" id="KW-1185">Reference proteome</keyword>
<sequence length="147" mass="16464">MRYTPGDDGWSVTPHRFSDALFFHPPPEHATPAPPCPDLQPDGTQYSGVEINYKYPGYPPNKRRGRAPFLSKGLKPVNHPTYRLYVCPTTSEEEESDDNYTSPAQGDDEWDDSPRKLLRKKIARLLAWTIAGAANAAVIYAHFSSSD</sequence>
<proteinExistence type="predicted"/>
<feature type="region of interest" description="Disordered" evidence="1">
    <location>
        <begin position="21"/>
        <end position="45"/>
    </location>
</feature>
<feature type="compositionally biased region" description="Pro residues" evidence="1">
    <location>
        <begin position="24"/>
        <end position="38"/>
    </location>
</feature>
<reference evidence="3 4" key="1">
    <citation type="journal article" date="2023" name="Elife">
        <title>Identification of key yeast species and microbe-microbe interactions impacting larval growth of Drosophila in the wild.</title>
        <authorList>
            <person name="Mure A."/>
            <person name="Sugiura Y."/>
            <person name="Maeda R."/>
            <person name="Honda K."/>
            <person name="Sakurai N."/>
            <person name="Takahashi Y."/>
            <person name="Watada M."/>
            <person name="Katoh T."/>
            <person name="Gotoh A."/>
            <person name="Gotoh Y."/>
            <person name="Taniguchi I."/>
            <person name="Nakamura K."/>
            <person name="Hayashi T."/>
            <person name="Katayama T."/>
            <person name="Uemura T."/>
            <person name="Hattori Y."/>
        </authorList>
    </citation>
    <scope>NUCLEOTIDE SEQUENCE [LARGE SCALE GENOMIC DNA]</scope>
    <source>
        <strain evidence="3 4">KH-74</strain>
    </source>
</reference>
<gene>
    <name evidence="3" type="ORF">DAKH74_012120</name>
</gene>
<protein>
    <submittedName>
        <fullName evidence="3">Uncharacterized protein</fullName>
    </submittedName>
</protein>
<evidence type="ECO:0000313" key="3">
    <source>
        <dbReference type="EMBL" id="GMM54596.1"/>
    </source>
</evidence>
<keyword evidence="2" id="KW-0812">Transmembrane</keyword>
<feature type="region of interest" description="Disordered" evidence="1">
    <location>
        <begin position="88"/>
        <end position="113"/>
    </location>
</feature>
<evidence type="ECO:0000256" key="1">
    <source>
        <dbReference type="SAM" id="MobiDB-lite"/>
    </source>
</evidence>
<keyword evidence="2" id="KW-1133">Transmembrane helix</keyword>
<name>A0AAV5RVC5_MAUHU</name>